<evidence type="ECO:0000256" key="1">
    <source>
        <dbReference type="SAM" id="Phobius"/>
    </source>
</evidence>
<evidence type="ECO:0000313" key="3">
    <source>
        <dbReference type="Proteomes" id="UP001597337"/>
    </source>
</evidence>
<protein>
    <submittedName>
        <fullName evidence="2">DUF4845 domain-containing protein</fullName>
    </submittedName>
</protein>
<keyword evidence="3" id="KW-1185">Reference proteome</keyword>
<reference evidence="3" key="1">
    <citation type="journal article" date="2019" name="Int. J. Syst. Evol. Microbiol.">
        <title>The Global Catalogue of Microorganisms (GCM) 10K type strain sequencing project: providing services to taxonomists for standard genome sequencing and annotation.</title>
        <authorList>
            <consortium name="The Broad Institute Genomics Platform"/>
            <consortium name="The Broad Institute Genome Sequencing Center for Infectious Disease"/>
            <person name="Wu L."/>
            <person name="Ma J."/>
        </authorList>
    </citation>
    <scope>NUCLEOTIDE SEQUENCE [LARGE SCALE GENOMIC DNA]</scope>
    <source>
        <strain evidence="3">KACC 12597</strain>
    </source>
</reference>
<dbReference type="RefSeq" id="WP_386028332.1">
    <property type="nucleotide sequence ID" value="NZ_JBHUHX010000051.1"/>
</dbReference>
<name>A0ABW4YD19_9GAMM</name>
<proteinExistence type="predicted"/>
<keyword evidence="1" id="KW-0812">Transmembrane</keyword>
<dbReference type="EMBL" id="JBHUHX010000051">
    <property type="protein sequence ID" value="MFD2113489.1"/>
    <property type="molecule type" value="Genomic_DNA"/>
</dbReference>
<keyword evidence="1" id="KW-1133">Transmembrane helix</keyword>
<dbReference type="Proteomes" id="UP001597337">
    <property type="component" value="Unassembled WGS sequence"/>
</dbReference>
<feature type="transmembrane region" description="Helical" evidence="1">
    <location>
        <begin position="20"/>
        <end position="39"/>
    </location>
</feature>
<gene>
    <name evidence="2" type="ORF">ACFSJC_16690</name>
</gene>
<organism evidence="2 3">
    <name type="scientific">Thiorhodococcus fuscus</name>
    <dbReference type="NCBI Taxonomy" id="527200"/>
    <lineage>
        <taxon>Bacteria</taxon>
        <taxon>Pseudomonadati</taxon>
        <taxon>Pseudomonadota</taxon>
        <taxon>Gammaproteobacteria</taxon>
        <taxon>Chromatiales</taxon>
        <taxon>Chromatiaceae</taxon>
        <taxon>Thiorhodococcus</taxon>
    </lineage>
</organism>
<keyword evidence="1" id="KW-0472">Membrane</keyword>
<dbReference type="Pfam" id="PF16137">
    <property type="entry name" value="DUF4845"/>
    <property type="match status" value="1"/>
</dbReference>
<dbReference type="InterPro" id="IPR032314">
    <property type="entry name" value="DUF4845"/>
</dbReference>
<accession>A0ABW4YD19</accession>
<sequence length="134" mass="14909">MSSSWVGVSRLGPSRQAGLGLFGFIFVIGLAAFFVTILLKVGPTYQNFWTARTILHEVASPNQTIEGGARGIASAIGKRLDINMMSFPTQKEFTIKKLDSNTYQVTLDYEQRVHLFFNVDAVTSFKDQVEVQTQ</sequence>
<comment type="caution">
    <text evidence="2">The sequence shown here is derived from an EMBL/GenBank/DDBJ whole genome shotgun (WGS) entry which is preliminary data.</text>
</comment>
<evidence type="ECO:0000313" key="2">
    <source>
        <dbReference type="EMBL" id="MFD2113489.1"/>
    </source>
</evidence>